<feature type="transmembrane region" description="Helical" evidence="9">
    <location>
        <begin position="528"/>
        <end position="552"/>
    </location>
</feature>
<organism evidence="10 11">
    <name type="scientific">[Candida] arabinofermentans NRRL YB-2248</name>
    <dbReference type="NCBI Taxonomy" id="983967"/>
    <lineage>
        <taxon>Eukaryota</taxon>
        <taxon>Fungi</taxon>
        <taxon>Dikarya</taxon>
        <taxon>Ascomycota</taxon>
        <taxon>Saccharomycotina</taxon>
        <taxon>Pichiomycetes</taxon>
        <taxon>Pichiales</taxon>
        <taxon>Pichiaceae</taxon>
        <taxon>Ogataea</taxon>
        <taxon>Ogataea/Candida clade</taxon>
    </lineage>
</organism>
<dbReference type="EMBL" id="KV453847">
    <property type="protein sequence ID" value="ODV88094.1"/>
    <property type="molecule type" value="Genomic_DNA"/>
</dbReference>
<feature type="transmembrane region" description="Helical" evidence="9">
    <location>
        <begin position="320"/>
        <end position="342"/>
    </location>
</feature>
<evidence type="ECO:0000256" key="5">
    <source>
        <dbReference type="ARBA" id="ARBA00022729"/>
    </source>
</evidence>
<feature type="transmembrane region" description="Helical" evidence="9">
    <location>
        <begin position="248"/>
        <end position="272"/>
    </location>
</feature>
<dbReference type="GO" id="GO:0005794">
    <property type="term" value="C:Golgi apparatus"/>
    <property type="evidence" value="ECO:0007669"/>
    <property type="project" value="UniProtKB-SubCell"/>
</dbReference>
<feature type="transmembrane region" description="Helical" evidence="9">
    <location>
        <begin position="354"/>
        <end position="379"/>
    </location>
</feature>
<evidence type="ECO:0000313" key="10">
    <source>
        <dbReference type="EMBL" id="ODV88094.1"/>
    </source>
</evidence>
<evidence type="ECO:0000256" key="2">
    <source>
        <dbReference type="ARBA" id="ARBA00004555"/>
    </source>
</evidence>
<reference evidence="11" key="1">
    <citation type="submission" date="2016-04" db="EMBL/GenBank/DDBJ databases">
        <title>Comparative genomics of biotechnologically important yeasts.</title>
        <authorList>
            <consortium name="DOE Joint Genome Institute"/>
            <person name="Riley R."/>
            <person name="Haridas S."/>
            <person name="Wolfe K.H."/>
            <person name="Lopes M.R."/>
            <person name="Hittinger C.T."/>
            <person name="Goker M."/>
            <person name="Salamov A."/>
            <person name="Wisecaver J."/>
            <person name="Long T.M."/>
            <person name="Aerts A.L."/>
            <person name="Barry K."/>
            <person name="Choi C."/>
            <person name="Clum A."/>
            <person name="Coughlan A.Y."/>
            <person name="Deshpande S."/>
            <person name="Douglass A.P."/>
            <person name="Hanson S.J."/>
            <person name="Klenk H.-P."/>
            <person name="Labutti K."/>
            <person name="Lapidus A."/>
            <person name="Lindquist E."/>
            <person name="Lipzen A."/>
            <person name="Meier-Kolthoff J.P."/>
            <person name="Ohm R.A."/>
            <person name="Otillar R.P."/>
            <person name="Pangilinan J."/>
            <person name="Peng Y."/>
            <person name="Rokas A."/>
            <person name="Rosa C.A."/>
            <person name="Scheuner C."/>
            <person name="Sibirny A.A."/>
            <person name="Slot J.C."/>
            <person name="Stielow J.B."/>
            <person name="Sun H."/>
            <person name="Kurtzman C.P."/>
            <person name="Blackwell M."/>
            <person name="Grigoriev I.V."/>
            <person name="Jeffries T.W."/>
        </authorList>
    </citation>
    <scope>NUCLEOTIDE SEQUENCE [LARGE SCALE GENOMIC DNA]</scope>
    <source>
        <strain evidence="11">NRRL YB-2248</strain>
    </source>
</reference>
<feature type="transmembrane region" description="Helical" evidence="9">
    <location>
        <begin position="597"/>
        <end position="627"/>
    </location>
</feature>
<keyword evidence="7" id="KW-0333">Golgi apparatus</keyword>
<keyword evidence="11" id="KW-1185">Reference proteome</keyword>
<sequence length="636" mass="72418">MMVYGVRANLPWEKKYYKSGEKVELLVNTVESEKSQHPYAYYHLPFVCPPTGQSRPVHLSLGEVLKGDRFWQSDYQLIFEKDEPCRRLCDRIISPQGIKVADDLIKNDYMIEWTIDGLPGSTTFIKPKNNKENHKKYYVAGFPLGFNDENGNSYLHNHVMMVIRWHKESGDPNKKTIVGFEVYPKSVSDYHCPGASKNFANLMLNPNSNERQLASFTYSIYWREDIDVNYDNRWDMYQSSTNSNDGTMHWISIINSLVLVSLLSLSVGIVFLRTLNIDFKSSEFISNEFNNLVIENPSKLNNGGWRSINNEVFIQPSFPLFLSIFGGAGIQLSITMFGLSILCTSGISGPGTTIISTTIGIFVTAGFFAGFAGVEFYKIFSYDHKYSWKRVAFLSASLLTGFVLLILLIINTIVWAKDNSLSPRTIPFGTIIALISIYVLLEIPLGLIGGLISNKTNLINKILPLRSSTTSSIKSLRKSVPNQPFYNKLRYSLPILGLIPFGIIFVEMLFLFKTLYVEKLSFYRMYGFLSFTAFLLFIVILEISIISTYLRLNSGDYYNWQWKSFISSFGGIFLYLVIYTIYYLFTKVKLIDFLSALLYVVYSLLMNFLISVACGAIGLLSSTIFVYKIYSSIKKD</sequence>
<protein>
    <recommendedName>
        <fullName evidence="9">Transmembrane 9 superfamily member</fullName>
    </recommendedName>
</protein>
<feature type="transmembrane region" description="Helical" evidence="9">
    <location>
        <begin position="391"/>
        <end position="416"/>
    </location>
</feature>
<proteinExistence type="inferred from homology"/>
<feature type="transmembrane region" description="Helical" evidence="9">
    <location>
        <begin position="495"/>
        <end position="516"/>
    </location>
</feature>
<gene>
    <name evidence="10" type="ORF">CANARDRAFT_173954</name>
</gene>
<dbReference type="OrthoDB" id="1666796at2759"/>
<evidence type="ECO:0000256" key="1">
    <source>
        <dbReference type="ARBA" id="ARBA00004141"/>
    </source>
</evidence>
<dbReference type="Proteomes" id="UP000094801">
    <property type="component" value="Unassembled WGS sequence"/>
</dbReference>
<keyword evidence="5" id="KW-0732">Signal</keyword>
<evidence type="ECO:0000256" key="7">
    <source>
        <dbReference type="ARBA" id="ARBA00023034"/>
    </source>
</evidence>
<accession>A0A1E4T8L9</accession>
<evidence type="ECO:0000256" key="6">
    <source>
        <dbReference type="ARBA" id="ARBA00022989"/>
    </source>
</evidence>
<comment type="subcellular location">
    <subcellularLocation>
        <location evidence="2">Golgi apparatus</location>
    </subcellularLocation>
    <subcellularLocation>
        <location evidence="1">Membrane</location>
        <topology evidence="1">Multi-pass membrane protein</topology>
    </subcellularLocation>
</comment>
<dbReference type="PANTHER" id="PTHR10766">
    <property type="entry name" value="TRANSMEMBRANE 9 SUPERFAMILY PROTEIN"/>
    <property type="match status" value="1"/>
</dbReference>
<feature type="transmembrane region" description="Helical" evidence="9">
    <location>
        <begin position="428"/>
        <end position="452"/>
    </location>
</feature>
<keyword evidence="4 9" id="KW-0812">Transmembrane</keyword>
<feature type="transmembrane region" description="Helical" evidence="9">
    <location>
        <begin position="564"/>
        <end position="585"/>
    </location>
</feature>
<dbReference type="GO" id="GO:0016020">
    <property type="term" value="C:membrane"/>
    <property type="evidence" value="ECO:0007669"/>
    <property type="project" value="UniProtKB-SubCell"/>
</dbReference>
<keyword evidence="8 9" id="KW-0472">Membrane</keyword>
<evidence type="ECO:0000256" key="8">
    <source>
        <dbReference type="ARBA" id="ARBA00023136"/>
    </source>
</evidence>
<evidence type="ECO:0000313" key="11">
    <source>
        <dbReference type="Proteomes" id="UP000094801"/>
    </source>
</evidence>
<comment type="similarity">
    <text evidence="3 9">Belongs to the nonaspanin (TM9SF) (TC 9.A.2) family.</text>
</comment>
<evidence type="ECO:0000256" key="4">
    <source>
        <dbReference type="ARBA" id="ARBA00022692"/>
    </source>
</evidence>
<dbReference type="AlphaFoldDB" id="A0A1E4T8L9"/>
<evidence type="ECO:0000256" key="9">
    <source>
        <dbReference type="RuleBase" id="RU363079"/>
    </source>
</evidence>
<dbReference type="InterPro" id="IPR004240">
    <property type="entry name" value="EMP70"/>
</dbReference>
<dbReference type="PANTHER" id="PTHR10766:SF55">
    <property type="entry name" value="TRANSMEMBRANE 9 SUPERFAMILY MEMBER 4"/>
    <property type="match status" value="1"/>
</dbReference>
<name>A0A1E4T8L9_9ASCO</name>
<keyword evidence="6 9" id="KW-1133">Transmembrane helix</keyword>
<evidence type="ECO:0000256" key="3">
    <source>
        <dbReference type="ARBA" id="ARBA00005227"/>
    </source>
</evidence>
<dbReference type="STRING" id="983967.A0A1E4T8L9"/>
<dbReference type="GO" id="GO:0072657">
    <property type="term" value="P:protein localization to membrane"/>
    <property type="evidence" value="ECO:0007669"/>
    <property type="project" value="TreeGrafter"/>
</dbReference>
<dbReference type="Pfam" id="PF02990">
    <property type="entry name" value="EMP70"/>
    <property type="match status" value="1"/>
</dbReference>